<dbReference type="Gene3D" id="3.30.450.20">
    <property type="entry name" value="PAS domain"/>
    <property type="match status" value="1"/>
</dbReference>
<evidence type="ECO:0000256" key="7">
    <source>
        <dbReference type="ARBA" id="ARBA00022840"/>
    </source>
</evidence>
<dbReference type="Gene3D" id="3.30.450.40">
    <property type="match status" value="1"/>
</dbReference>
<dbReference type="Gene3D" id="3.30.450.270">
    <property type="match status" value="1"/>
</dbReference>
<evidence type="ECO:0000313" key="13">
    <source>
        <dbReference type="Proteomes" id="UP000077177"/>
    </source>
</evidence>
<dbReference type="PATRIC" id="fig|1492898.3.peg.4991"/>
<reference evidence="13" key="1">
    <citation type="submission" date="2015-01" db="EMBL/GenBank/DDBJ databases">
        <title>Flavisolibacter sp./LCS9/ whole genome sequencing.</title>
        <authorList>
            <person name="Kim M.K."/>
            <person name="Srinivasan S."/>
            <person name="Lee J.-J."/>
        </authorList>
    </citation>
    <scope>NUCLEOTIDE SEQUENCE [LARGE SCALE GENOMIC DNA]</scope>
    <source>
        <strain evidence="13">LCS9</strain>
    </source>
</reference>
<dbReference type="InterPro" id="IPR035965">
    <property type="entry name" value="PAS-like_dom_sf"/>
</dbReference>
<gene>
    <name evidence="12" type="ORF">SY85_23005</name>
</gene>
<dbReference type="GO" id="GO:0009584">
    <property type="term" value="P:detection of visible light"/>
    <property type="evidence" value="ECO:0007669"/>
    <property type="project" value="InterPro"/>
</dbReference>
<dbReference type="SMART" id="SM00065">
    <property type="entry name" value="GAF"/>
    <property type="match status" value="1"/>
</dbReference>
<evidence type="ECO:0000256" key="9">
    <source>
        <dbReference type="ARBA" id="ARBA00023012"/>
    </source>
</evidence>
<evidence type="ECO:0000256" key="3">
    <source>
        <dbReference type="ARBA" id="ARBA00022606"/>
    </source>
</evidence>
<keyword evidence="13" id="KW-1185">Reference proteome</keyword>
<evidence type="ECO:0000313" key="12">
    <source>
        <dbReference type="EMBL" id="ANE52919.1"/>
    </source>
</evidence>
<evidence type="ECO:0000256" key="4">
    <source>
        <dbReference type="ARBA" id="ARBA00022679"/>
    </source>
</evidence>
<dbReference type="STRING" id="1492898.SY85_23005"/>
<keyword evidence="2" id="KW-0597">Phosphoprotein</keyword>
<dbReference type="OrthoDB" id="9766459at2"/>
<keyword evidence="6" id="KW-0418">Kinase</keyword>
<dbReference type="SUPFAM" id="SSF55785">
    <property type="entry name" value="PYP-like sensor domain (PAS domain)"/>
    <property type="match status" value="1"/>
</dbReference>
<dbReference type="EMBL" id="CP011390">
    <property type="protein sequence ID" value="ANE52919.1"/>
    <property type="molecule type" value="Genomic_DNA"/>
</dbReference>
<evidence type="ECO:0000256" key="8">
    <source>
        <dbReference type="ARBA" id="ARBA00022991"/>
    </source>
</evidence>
<evidence type="ECO:0000259" key="11">
    <source>
        <dbReference type="PROSITE" id="PS50046"/>
    </source>
</evidence>
<evidence type="ECO:0000256" key="10">
    <source>
        <dbReference type="ARBA" id="ARBA00023170"/>
    </source>
</evidence>
<reference evidence="12 13" key="2">
    <citation type="journal article" date="2016" name="Int. J. Syst. Evol. Microbiol.">
        <title>Flavisolibacter tropicus sp. nov., isolated from tropical soil.</title>
        <authorList>
            <person name="Lee J.J."/>
            <person name="Kang M.S."/>
            <person name="Kim G.S."/>
            <person name="Lee C.S."/>
            <person name="Lim S."/>
            <person name="Lee J."/>
            <person name="Roh S.H."/>
            <person name="Kang H."/>
            <person name="Ha J.M."/>
            <person name="Bae S."/>
            <person name="Jung H.Y."/>
            <person name="Kim M.K."/>
        </authorList>
    </citation>
    <scope>NUCLEOTIDE SEQUENCE [LARGE SCALE GENOMIC DNA]</scope>
    <source>
        <strain evidence="12 13">LCS9</strain>
    </source>
</reference>
<keyword evidence="1" id="KW-0600">Photoreceptor protein</keyword>
<evidence type="ECO:0000256" key="1">
    <source>
        <dbReference type="ARBA" id="ARBA00022543"/>
    </source>
</evidence>
<keyword evidence="7" id="KW-0067">ATP-binding</keyword>
<dbReference type="InterPro" id="IPR013654">
    <property type="entry name" value="PAS_2"/>
</dbReference>
<dbReference type="Proteomes" id="UP000077177">
    <property type="component" value="Chromosome"/>
</dbReference>
<dbReference type="GO" id="GO:0016301">
    <property type="term" value="F:kinase activity"/>
    <property type="evidence" value="ECO:0007669"/>
    <property type="project" value="UniProtKB-KW"/>
</dbReference>
<proteinExistence type="predicted"/>
<dbReference type="Pfam" id="PF00360">
    <property type="entry name" value="PHY"/>
    <property type="match status" value="1"/>
</dbReference>
<dbReference type="GO" id="GO:0006355">
    <property type="term" value="P:regulation of DNA-templated transcription"/>
    <property type="evidence" value="ECO:0007669"/>
    <property type="project" value="InterPro"/>
</dbReference>
<dbReference type="Pfam" id="PF01590">
    <property type="entry name" value="GAF"/>
    <property type="match status" value="1"/>
</dbReference>
<dbReference type="AlphaFoldDB" id="A0A172U0N3"/>
<dbReference type="GO" id="GO:0005524">
    <property type="term" value="F:ATP binding"/>
    <property type="evidence" value="ECO:0007669"/>
    <property type="project" value="UniProtKB-KW"/>
</dbReference>
<dbReference type="InterPro" id="IPR001294">
    <property type="entry name" value="Phytochrome"/>
</dbReference>
<name>A0A172U0N3_9BACT</name>
<dbReference type="GO" id="GO:0000160">
    <property type="term" value="P:phosphorelay signal transduction system"/>
    <property type="evidence" value="ECO:0007669"/>
    <property type="project" value="UniProtKB-KW"/>
</dbReference>
<evidence type="ECO:0000256" key="6">
    <source>
        <dbReference type="ARBA" id="ARBA00022777"/>
    </source>
</evidence>
<accession>A0A172U0N3</accession>
<evidence type="ECO:0000256" key="2">
    <source>
        <dbReference type="ARBA" id="ARBA00022553"/>
    </source>
</evidence>
<sequence length="509" mass="57973">MDTTSTSVVIKRNEAEVCGRVPLHQTNQIQPHGAVLVVKTVDCTILQASENIETFLGAPATNVVDTLLSNYIPANQFTALQVRLKSAAIDKVPLVLTSNGADILALLQTQEPYFIMELERLDKGVAQDSFVDIYQEVKYVMAELEGVKTTDDTCKIVARELKRISGFDKIMIYRFDEEWNGEVIAEEKEEGMEAYLGLKFPASDVPKQARELYRKTPYRLIPNVNYQPEKLYPVINPLTQGFTDLTNCNLRSVAAVHLEYLRNMKVSASMSTRILKDGQLWGLIACHHREPKYLSYQVCSLFEMLSSVVTNKIMAVQYRDAYHYKTDLQFRLSKIMEAVYRKNDLIGGLIDQQKELLDLLGADGLVINTSKQTESFGTTPDRMEVEELVYWLQSQSINKLYHQSRLTGVFENASAYAKTCSGLLALPIQAEKGFYILVFRSEAVQKINWGGNPNEAVQFEKDKKNYHPRNSFKLWQETVFNKANPWSEEQLLIAEQLRNFVVEYLLNTV</sequence>
<keyword evidence="3" id="KW-0716">Sensory transduction</keyword>
<keyword evidence="9" id="KW-0902">Two-component regulatory system</keyword>
<keyword evidence="8" id="KW-0157">Chromophore</keyword>
<dbReference type="PRINTS" id="PR01033">
    <property type="entry name" value="PHYTOCHROME"/>
</dbReference>
<dbReference type="InterPro" id="IPR013515">
    <property type="entry name" value="Phytochrome_cen-reg"/>
</dbReference>
<evidence type="ECO:0000256" key="5">
    <source>
        <dbReference type="ARBA" id="ARBA00022741"/>
    </source>
</evidence>
<organism evidence="12 13">
    <name type="scientific">Flavisolibacter tropicus</name>
    <dbReference type="NCBI Taxonomy" id="1492898"/>
    <lineage>
        <taxon>Bacteria</taxon>
        <taxon>Pseudomonadati</taxon>
        <taxon>Bacteroidota</taxon>
        <taxon>Chitinophagia</taxon>
        <taxon>Chitinophagales</taxon>
        <taxon>Chitinophagaceae</taxon>
        <taxon>Flavisolibacter</taxon>
    </lineage>
</organism>
<feature type="domain" description="Phytochrome chromophore attachment site" evidence="11">
    <location>
        <begin position="149"/>
        <end position="304"/>
    </location>
</feature>
<keyword evidence="10" id="KW-0675">Receptor</keyword>
<dbReference type="InterPro" id="IPR043150">
    <property type="entry name" value="Phytochrome_PHY_sf"/>
</dbReference>
<dbReference type="InterPro" id="IPR003018">
    <property type="entry name" value="GAF"/>
</dbReference>
<dbReference type="InterPro" id="IPR016132">
    <property type="entry name" value="Phyto_chromo_attachment"/>
</dbReference>
<dbReference type="PANTHER" id="PTHR43065:SF10">
    <property type="entry name" value="PEROXIDE STRESS-ACTIVATED HISTIDINE KINASE MAK3"/>
    <property type="match status" value="1"/>
</dbReference>
<dbReference type="InterPro" id="IPR029016">
    <property type="entry name" value="GAF-like_dom_sf"/>
</dbReference>
<dbReference type="RefSeq" id="WP_066408230.1">
    <property type="nucleotide sequence ID" value="NZ_CP011390.1"/>
</dbReference>
<dbReference type="PROSITE" id="PS50046">
    <property type="entry name" value="PHYTOCHROME_2"/>
    <property type="match status" value="1"/>
</dbReference>
<keyword evidence="4" id="KW-0808">Transferase</keyword>
<keyword evidence="5" id="KW-0547">Nucleotide-binding</keyword>
<dbReference type="SUPFAM" id="SSF55781">
    <property type="entry name" value="GAF domain-like"/>
    <property type="match status" value="2"/>
</dbReference>
<dbReference type="KEGG" id="fla:SY85_23005"/>
<dbReference type="GO" id="GO:0009881">
    <property type="term" value="F:photoreceptor activity"/>
    <property type="evidence" value="ECO:0007669"/>
    <property type="project" value="UniProtKB-KW"/>
</dbReference>
<protein>
    <recommendedName>
        <fullName evidence="11">Phytochrome chromophore attachment site domain-containing protein</fullName>
    </recommendedName>
</protein>
<dbReference type="Pfam" id="PF08446">
    <property type="entry name" value="PAS_2"/>
    <property type="match status" value="1"/>
</dbReference>
<dbReference type="PANTHER" id="PTHR43065">
    <property type="entry name" value="SENSOR HISTIDINE KINASE"/>
    <property type="match status" value="1"/>
</dbReference>